<proteinExistence type="predicted"/>
<protein>
    <submittedName>
        <fullName evidence="2">Uncharacterized protein</fullName>
    </submittedName>
</protein>
<evidence type="ECO:0000256" key="1">
    <source>
        <dbReference type="SAM" id="SignalP"/>
    </source>
</evidence>
<dbReference type="KEGG" id="cfl:Cfla_2037"/>
<keyword evidence="3" id="KW-1185">Reference proteome</keyword>
<evidence type="ECO:0000313" key="3">
    <source>
        <dbReference type="Proteomes" id="UP000000849"/>
    </source>
</evidence>
<evidence type="ECO:0000313" key="2">
    <source>
        <dbReference type="EMBL" id="ADG74932.1"/>
    </source>
</evidence>
<dbReference type="PROSITE" id="PS51318">
    <property type="entry name" value="TAT"/>
    <property type="match status" value="1"/>
</dbReference>
<sequence>MILPRRMLVAALTALVVAAGAGPASAAEAPADLKATIDRVSPAQDGTFTVRGLIHIPPHDATMPLPVTTLTLRAWGNAPDGSPLTAVVTARLDPVYAQSFEPGYAVVQPFTASRLPLELHHQAPLLVEIDHPSYRLPVPAGQTSNAVADAVGLTARMVGDEIDVSYLRGTGPCTLPHVLVTAGSSTVQQAWTPRMSGTYCQGRIPAPQVAPGTKVGIQVPAPGVGPGALVTILAPRTVQVVREVTTTQEKVTVTSSPQARSTVLQRWTGFAWVTAETSTAPSATFTVPRTTTAVRYRVSIPQDASARSFTGGEFTVVAG</sequence>
<feature type="chain" id="PRO_5003077425" evidence="1">
    <location>
        <begin position="27"/>
        <end position="319"/>
    </location>
</feature>
<keyword evidence="1" id="KW-0732">Signal</keyword>
<dbReference type="HOGENOM" id="CLU_870669_0_0_11"/>
<organism evidence="2 3">
    <name type="scientific">Cellulomonas flavigena (strain ATCC 482 / DSM 20109 / BCRC 11376 / JCM 18109 / NBRC 3775 / NCIMB 8073 / NRS 134)</name>
    <dbReference type="NCBI Taxonomy" id="446466"/>
    <lineage>
        <taxon>Bacteria</taxon>
        <taxon>Bacillati</taxon>
        <taxon>Actinomycetota</taxon>
        <taxon>Actinomycetes</taxon>
        <taxon>Micrococcales</taxon>
        <taxon>Cellulomonadaceae</taxon>
        <taxon>Cellulomonas</taxon>
    </lineage>
</organism>
<name>D5UFD5_CELFN</name>
<dbReference type="InterPro" id="IPR006311">
    <property type="entry name" value="TAT_signal"/>
</dbReference>
<dbReference type="AlphaFoldDB" id="D5UFD5"/>
<gene>
    <name evidence="2" type="ordered locus">Cfla_2037</name>
</gene>
<reference evidence="2 3" key="1">
    <citation type="journal article" date="2010" name="Stand. Genomic Sci.">
        <title>Complete genome sequence of Cellulomonas flavigena type strain (134).</title>
        <authorList>
            <person name="Abt B."/>
            <person name="Foster B."/>
            <person name="Lapidus A."/>
            <person name="Clum A."/>
            <person name="Sun H."/>
            <person name="Pukall R."/>
            <person name="Lucas S."/>
            <person name="Glavina Del Rio T."/>
            <person name="Nolan M."/>
            <person name="Tice H."/>
            <person name="Cheng J.F."/>
            <person name="Pitluck S."/>
            <person name="Liolios K."/>
            <person name="Ivanova N."/>
            <person name="Mavromatis K."/>
            <person name="Ovchinnikova G."/>
            <person name="Pati A."/>
            <person name="Goodwin L."/>
            <person name="Chen A."/>
            <person name="Palaniappan K."/>
            <person name="Land M."/>
            <person name="Hauser L."/>
            <person name="Chang Y.J."/>
            <person name="Jeffries C.D."/>
            <person name="Rohde M."/>
            <person name="Goker M."/>
            <person name="Woyke T."/>
            <person name="Bristow J."/>
            <person name="Eisen J.A."/>
            <person name="Markowitz V."/>
            <person name="Hugenholtz P."/>
            <person name="Kyrpides N.C."/>
            <person name="Klenk H.P."/>
        </authorList>
    </citation>
    <scope>NUCLEOTIDE SEQUENCE [LARGE SCALE GENOMIC DNA]</scope>
    <source>
        <strain evidence="3">ATCC 482 / DSM 20109 / BCRC 11376 / JCM 18109 / NBRC 3775 / NCIMB 8073 / NRS 134</strain>
    </source>
</reference>
<feature type="signal peptide" evidence="1">
    <location>
        <begin position="1"/>
        <end position="26"/>
    </location>
</feature>
<dbReference type="EMBL" id="CP001964">
    <property type="protein sequence ID" value="ADG74932.1"/>
    <property type="molecule type" value="Genomic_DNA"/>
</dbReference>
<dbReference type="Proteomes" id="UP000000849">
    <property type="component" value="Chromosome"/>
</dbReference>
<dbReference type="RefSeq" id="WP_013117266.1">
    <property type="nucleotide sequence ID" value="NC_014151.1"/>
</dbReference>
<accession>D5UFD5</accession>